<sequence>MEDGTASPSLGRGRPSLFSNSLSSSSASGAGSSGRRLSSSSSISNNVGGGASEFSTSTSTRSPSSLFQQTSMALQSFAIESVIAASSAPPRLPVAQNKEPLSLPTTTKNFRGFVQKSGPIFWFQDGVEATLMWQDTSWTLMWMAIWAVVAIYPWLLLLAPSTILSVILVMTHRARFQDTMTPSIKQTEVPQPKSPASSKAGTGAPSANATGTGGKGAASTPAEVLAYSTTFPTSTGEGVVQPPLTPNPPHEGTIKYYENLRDIQNMMRMVIDGYDVVVPVVPYLNWSSYSRSLHVLQLSLLTTVALFFVAPYVPYRLVLLIGGEGAFLLNHPWTKPAIEGIVKRIDTSREGRKMVSWLKEGTHQLREWIEQDRLDDVVWEHGWRNVEMFENERFLPTTRASSSGNVGGWSAHNLRLGERRPWTKGPDGWSADEIDVLPGHRIDVSRQVAMKLEAGWEWIPGDDWRIDWGGSWSAVGADPEGYVYTDSSWQKPASYPYGHGGGVPDYPPSIFDFAAQGHGEEGDAEGDAEAEGGDTEFERASTVAPLSAGVVDHDPKQRAQTRRRRWLRRAMRTCV</sequence>
<comment type="subcellular location">
    <subcellularLocation>
        <location evidence="1">Membrane</location>
        <topology evidence="1">Multi-pass membrane protein</topology>
    </subcellularLocation>
</comment>
<feature type="transmembrane region" description="Helical" evidence="6">
    <location>
        <begin position="140"/>
        <end position="170"/>
    </location>
</feature>
<keyword evidence="2 6" id="KW-0812">Transmembrane</keyword>
<reference evidence="8 9" key="1">
    <citation type="journal article" date="2018" name="Mol. Biol. Evol.">
        <title>Broad Genomic Sampling Reveals a Smut Pathogenic Ancestry of the Fungal Clade Ustilaginomycotina.</title>
        <authorList>
            <person name="Kijpornyongpan T."/>
            <person name="Mondo S.J."/>
            <person name="Barry K."/>
            <person name="Sandor L."/>
            <person name="Lee J."/>
            <person name="Lipzen A."/>
            <person name="Pangilinan J."/>
            <person name="LaButti K."/>
            <person name="Hainaut M."/>
            <person name="Henrissat B."/>
            <person name="Grigoriev I.V."/>
            <person name="Spatafora J.W."/>
            <person name="Aime M.C."/>
        </authorList>
    </citation>
    <scope>NUCLEOTIDE SEQUENCE [LARGE SCALE GENOMIC DNA]</scope>
    <source>
        <strain evidence="8 9">MCA 3645</strain>
    </source>
</reference>
<feature type="compositionally biased region" description="Acidic residues" evidence="5">
    <location>
        <begin position="522"/>
        <end position="535"/>
    </location>
</feature>
<feature type="transmembrane region" description="Helical" evidence="6">
    <location>
        <begin position="293"/>
        <end position="313"/>
    </location>
</feature>
<evidence type="ECO:0000256" key="1">
    <source>
        <dbReference type="ARBA" id="ARBA00004141"/>
    </source>
</evidence>
<dbReference type="Proteomes" id="UP000246740">
    <property type="component" value="Unassembled WGS sequence"/>
</dbReference>
<feature type="compositionally biased region" description="Low complexity" evidence="5">
    <location>
        <begin position="13"/>
        <end position="63"/>
    </location>
</feature>
<dbReference type="STRING" id="1882483.A0A317XQN8"/>
<dbReference type="GO" id="GO:0005778">
    <property type="term" value="C:peroxisomal membrane"/>
    <property type="evidence" value="ECO:0007669"/>
    <property type="project" value="TreeGrafter"/>
</dbReference>
<feature type="compositionally biased region" description="Polar residues" evidence="5">
    <location>
        <begin position="181"/>
        <end position="200"/>
    </location>
</feature>
<evidence type="ECO:0000259" key="7">
    <source>
        <dbReference type="Pfam" id="PF06398"/>
    </source>
</evidence>
<dbReference type="EMBL" id="KZ819194">
    <property type="protein sequence ID" value="PWY99610.1"/>
    <property type="molecule type" value="Genomic_DNA"/>
</dbReference>
<evidence type="ECO:0000256" key="2">
    <source>
        <dbReference type="ARBA" id="ARBA00022692"/>
    </source>
</evidence>
<protein>
    <recommendedName>
        <fullName evidence="7">TECPR1-like DysF domain-containing protein</fullName>
    </recommendedName>
</protein>
<dbReference type="PANTHER" id="PTHR28304">
    <property type="entry name" value="PEROXISOMAL MEMBRANE PROTEIN PEX29"/>
    <property type="match status" value="1"/>
</dbReference>
<name>A0A317XQN8_9BASI</name>
<keyword evidence="3 6" id="KW-1133">Transmembrane helix</keyword>
<evidence type="ECO:0000256" key="4">
    <source>
        <dbReference type="ARBA" id="ARBA00023136"/>
    </source>
</evidence>
<feature type="region of interest" description="Disordered" evidence="5">
    <location>
        <begin position="181"/>
        <end position="217"/>
    </location>
</feature>
<keyword evidence="9" id="KW-1185">Reference proteome</keyword>
<dbReference type="PANTHER" id="PTHR28304:SF2">
    <property type="entry name" value="PEROXISOMAL MEMBRANE PROTEIN PEX29"/>
    <property type="match status" value="1"/>
</dbReference>
<organism evidence="8 9">
    <name type="scientific">Testicularia cyperi</name>
    <dbReference type="NCBI Taxonomy" id="1882483"/>
    <lineage>
        <taxon>Eukaryota</taxon>
        <taxon>Fungi</taxon>
        <taxon>Dikarya</taxon>
        <taxon>Basidiomycota</taxon>
        <taxon>Ustilaginomycotina</taxon>
        <taxon>Ustilaginomycetes</taxon>
        <taxon>Ustilaginales</taxon>
        <taxon>Anthracoideaceae</taxon>
        <taxon>Testicularia</taxon>
    </lineage>
</organism>
<dbReference type="OrthoDB" id="74314at2759"/>
<evidence type="ECO:0000313" key="9">
    <source>
        <dbReference type="Proteomes" id="UP000246740"/>
    </source>
</evidence>
<feature type="region of interest" description="Disordered" evidence="5">
    <location>
        <begin position="1"/>
        <end position="63"/>
    </location>
</feature>
<dbReference type="AlphaFoldDB" id="A0A317XQN8"/>
<evidence type="ECO:0000256" key="6">
    <source>
        <dbReference type="SAM" id="Phobius"/>
    </source>
</evidence>
<dbReference type="GO" id="GO:0007031">
    <property type="term" value="P:peroxisome organization"/>
    <property type="evidence" value="ECO:0007669"/>
    <property type="project" value="UniProtKB-ARBA"/>
</dbReference>
<accession>A0A317XQN8</accession>
<feature type="domain" description="TECPR1-like DysF" evidence="7">
    <location>
        <begin position="100"/>
        <end position="493"/>
    </location>
</feature>
<gene>
    <name evidence="8" type="ORF">BCV70DRAFT_190474</name>
</gene>
<evidence type="ECO:0000256" key="3">
    <source>
        <dbReference type="ARBA" id="ARBA00022989"/>
    </source>
</evidence>
<feature type="region of interest" description="Disordered" evidence="5">
    <location>
        <begin position="543"/>
        <end position="562"/>
    </location>
</feature>
<evidence type="ECO:0000256" key="5">
    <source>
        <dbReference type="SAM" id="MobiDB-lite"/>
    </source>
</evidence>
<keyword evidence="4 6" id="KW-0472">Membrane</keyword>
<feature type="region of interest" description="Disordered" evidence="5">
    <location>
        <begin position="515"/>
        <end position="537"/>
    </location>
</feature>
<dbReference type="InterPro" id="IPR052816">
    <property type="entry name" value="Peroxisomal_Membrane_PEX28-32"/>
</dbReference>
<evidence type="ECO:0000313" key="8">
    <source>
        <dbReference type="EMBL" id="PWY99610.1"/>
    </source>
</evidence>
<dbReference type="Pfam" id="PF06398">
    <property type="entry name" value="Pex24p"/>
    <property type="match status" value="1"/>
</dbReference>
<dbReference type="InParanoid" id="A0A317XQN8"/>
<proteinExistence type="predicted"/>
<dbReference type="InterPro" id="IPR010482">
    <property type="entry name" value="TECPR1-like_DysF"/>
</dbReference>